<protein>
    <submittedName>
        <fullName evidence="6">Choline/carnitine O-acyltransferase</fullName>
    </submittedName>
</protein>
<comment type="similarity">
    <text evidence="1 4">Belongs to the carnitine/choline acetyltransferase family.</text>
</comment>
<dbReference type="PANTHER" id="PTHR22589">
    <property type="entry name" value="CARNITINE O-ACYLTRANSFERASE"/>
    <property type="match status" value="1"/>
</dbReference>
<dbReference type="PANTHER" id="PTHR22589:SF29">
    <property type="entry name" value="MITOCHONDRIAL CARNITINE O-ACETYLTRANSFERASE-RELATED"/>
    <property type="match status" value="1"/>
</dbReference>
<reference evidence="7" key="1">
    <citation type="submission" date="2023-07" db="EMBL/GenBank/DDBJ databases">
        <title>Molecular identification of indigenous halophilic bacteria isolated from red sea cost, biodegradation of synthetic dyes and assessment of degraded metabolite toxicity.</title>
        <authorList>
            <person name="Chaieb K."/>
            <person name="Altayb H.N."/>
        </authorList>
    </citation>
    <scope>NUCLEOTIDE SEQUENCE [LARGE SCALE GENOMIC DNA]</scope>
    <source>
        <strain evidence="7">K20</strain>
    </source>
</reference>
<keyword evidence="2 4" id="KW-0808">Transferase</keyword>
<dbReference type="InterPro" id="IPR023213">
    <property type="entry name" value="CAT-like_dom_sf"/>
</dbReference>
<evidence type="ECO:0000256" key="4">
    <source>
        <dbReference type="RuleBase" id="RU003801"/>
    </source>
</evidence>
<dbReference type="InterPro" id="IPR039551">
    <property type="entry name" value="Cho/carn_acyl_trans"/>
</dbReference>
<gene>
    <name evidence="6" type="ORF">LDJ79_00680</name>
</gene>
<dbReference type="Pfam" id="PF00755">
    <property type="entry name" value="Carn_acyltransf"/>
    <property type="match status" value="1"/>
</dbReference>
<comment type="caution">
    <text evidence="6">The sequence shown here is derived from an EMBL/GenBank/DDBJ whole genome shotgun (WGS) entry which is preliminary data.</text>
</comment>
<dbReference type="Gene3D" id="3.30.559.70">
    <property type="entry name" value="Choline/Carnitine o-acyltransferase, domain 2"/>
    <property type="match status" value="1"/>
</dbReference>
<dbReference type="PROSITE" id="PS00440">
    <property type="entry name" value="ACYLTRANSF_C_2"/>
    <property type="match status" value="1"/>
</dbReference>
<dbReference type="InterPro" id="IPR042231">
    <property type="entry name" value="Cho/carn_acyl_trans_2"/>
</dbReference>
<dbReference type="Proteomes" id="UP001199044">
    <property type="component" value="Unassembled WGS sequence"/>
</dbReference>
<dbReference type="RefSeq" id="WP_225249229.1">
    <property type="nucleotide sequence ID" value="NZ_JAIWIU010000004.1"/>
</dbReference>
<evidence type="ECO:0000256" key="2">
    <source>
        <dbReference type="ARBA" id="ARBA00022679"/>
    </source>
</evidence>
<evidence type="ECO:0000259" key="5">
    <source>
        <dbReference type="Pfam" id="PF00755"/>
    </source>
</evidence>
<keyword evidence="7" id="KW-1185">Reference proteome</keyword>
<dbReference type="SUPFAM" id="SSF52777">
    <property type="entry name" value="CoA-dependent acyltransferases"/>
    <property type="match status" value="2"/>
</dbReference>
<sequence>MSFNLKNDYDTTQIALPPQPLPSIEATSYKLLEWAKPLLDNDEYQASLDAVMTFCETKGSGEQLQQALVQAEDRYWSGKAWQDHYLRHRDSLAIHSNVFYYLESQLHLHEFSPVQIAAALAISATEFMLEIQRGTLSQDFQGKAPLCMDQYQQLFGATRIPGELRDRILIHPKADHMMVMVKQQFFPVRLFDAEGNIRHYMDLSAELDAIKNSAIDEAVNIGIMTGANRAWWAKKREYIKQHSAQNQACFEQIEHAAFVLCLDEDAPQLDNDIAQKLLHGKGDNRYFDKVLQFIVFNNGKSGINYEHTGIDGSVMLRLIRHLYDTVPLAIDDTQKAMPLASTPSPLTWTIDSTIEQAISHAEEEFARHCNGYQTQVIHFNAFGQDAIKQRNISPDAFVQLALQLAEFRSQGSNHSAYEAIMTRTFDQGRIDVLYTVTPEAQHFIRAFAEHRPQAEIANALRDAATAHIGRAKECQKGSGIATHLLALEYSYEHLNAYHSEKERPELFQCPAYQKLMHTIICTSTTSYYGVLLAGYGPVVDGGYGLRYFKRANELTFIATCQTKTYPQMERYLRTLEQTLHDMYRLLAE</sequence>
<proteinExistence type="inferred from homology"/>
<keyword evidence="3 4" id="KW-0012">Acyltransferase</keyword>
<name>A0ABS7YK85_9VIBR</name>
<evidence type="ECO:0000256" key="1">
    <source>
        <dbReference type="ARBA" id="ARBA00005232"/>
    </source>
</evidence>
<dbReference type="Gene3D" id="3.30.559.10">
    <property type="entry name" value="Chloramphenicol acetyltransferase-like domain"/>
    <property type="match status" value="1"/>
</dbReference>
<feature type="domain" description="Choline/carnitine acyltransferase" evidence="5">
    <location>
        <begin position="20"/>
        <end position="577"/>
    </location>
</feature>
<dbReference type="InterPro" id="IPR000542">
    <property type="entry name" value="Carn_acyl_trans"/>
</dbReference>
<dbReference type="EMBL" id="JAIWIU010000004">
    <property type="protein sequence ID" value="MCA2014604.1"/>
    <property type="molecule type" value="Genomic_DNA"/>
</dbReference>
<evidence type="ECO:0000313" key="6">
    <source>
        <dbReference type="EMBL" id="MCA2014604.1"/>
    </source>
</evidence>
<evidence type="ECO:0000256" key="3">
    <source>
        <dbReference type="ARBA" id="ARBA00023315"/>
    </source>
</evidence>
<organism evidence="6 7">
    <name type="scientific">Vibrio tritonius</name>
    <dbReference type="NCBI Taxonomy" id="1435069"/>
    <lineage>
        <taxon>Bacteria</taxon>
        <taxon>Pseudomonadati</taxon>
        <taxon>Pseudomonadota</taxon>
        <taxon>Gammaproteobacteria</taxon>
        <taxon>Vibrionales</taxon>
        <taxon>Vibrionaceae</taxon>
        <taxon>Vibrio</taxon>
    </lineage>
</organism>
<accession>A0ABS7YK85</accession>
<evidence type="ECO:0000313" key="7">
    <source>
        <dbReference type="Proteomes" id="UP001199044"/>
    </source>
</evidence>